<reference evidence="6" key="1">
    <citation type="submission" date="2023-11" db="EMBL/GenBank/DDBJ databases">
        <authorList>
            <person name="De Vega J J."/>
            <person name="De Vega J J."/>
        </authorList>
    </citation>
    <scope>NUCLEOTIDE SEQUENCE</scope>
</reference>
<feature type="domain" description="DNA2/NAM7 helicase-like C-terminal" evidence="5">
    <location>
        <begin position="579"/>
        <end position="744"/>
    </location>
</feature>
<dbReference type="PANTHER" id="PTHR43788">
    <property type="entry name" value="DNA2/NAM7 HELICASE FAMILY MEMBER"/>
    <property type="match status" value="1"/>
</dbReference>
<dbReference type="Pfam" id="PF13604">
    <property type="entry name" value="AAA_30"/>
    <property type="match status" value="1"/>
</dbReference>
<keyword evidence="3" id="KW-0347">Helicase</keyword>
<dbReference type="Pfam" id="PF13087">
    <property type="entry name" value="AAA_12"/>
    <property type="match status" value="1"/>
</dbReference>
<dbReference type="EMBL" id="CAVNYO010000146">
    <property type="protein sequence ID" value="CAK5269396.1"/>
    <property type="molecule type" value="Genomic_DNA"/>
</dbReference>
<dbReference type="SUPFAM" id="SSF52540">
    <property type="entry name" value="P-loop containing nucleoside triphosphate hydrolases"/>
    <property type="match status" value="1"/>
</dbReference>
<dbReference type="PANTHER" id="PTHR43788:SF8">
    <property type="entry name" value="DNA-BINDING PROTEIN SMUBP-2"/>
    <property type="match status" value="1"/>
</dbReference>
<evidence type="ECO:0000256" key="1">
    <source>
        <dbReference type="ARBA" id="ARBA00022741"/>
    </source>
</evidence>
<organism evidence="6 7">
    <name type="scientific">Mycena citricolor</name>
    <dbReference type="NCBI Taxonomy" id="2018698"/>
    <lineage>
        <taxon>Eukaryota</taxon>
        <taxon>Fungi</taxon>
        <taxon>Dikarya</taxon>
        <taxon>Basidiomycota</taxon>
        <taxon>Agaricomycotina</taxon>
        <taxon>Agaricomycetes</taxon>
        <taxon>Agaricomycetidae</taxon>
        <taxon>Agaricales</taxon>
        <taxon>Marasmiineae</taxon>
        <taxon>Mycenaceae</taxon>
        <taxon>Mycena</taxon>
    </lineage>
</organism>
<evidence type="ECO:0000259" key="5">
    <source>
        <dbReference type="Pfam" id="PF13087"/>
    </source>
</evidence>
<protein>
    <recommendedName>
        <fullName evidence="5">DNA2/NAM7 helicase-like C-terminal domain-containing protein</fullName>
    </recommendedName>
</protein>
<name>A0AAD2Q2P5_9AGAR</name>
<dbReference type="Proteomes" id="UP001295794">
    <property type="component" value="Unassembled WGS sequence"/>
</dbReference>
<evidence type="ECO:0000256" key="2">
    <source>
        <dbReference type="ARBA" id="ARBA00022801"/>
    </source>
</evidence>
<evidence type="ECO:0000256" key="3">
    <source>
        <dbReference type="ARBA" id="ARBA00022806"/>
    </source>
</evidence>
<dbReference type="GO" id="GO:0016787">
    <property type="term" value="F:hydrolase activity"/>
    <property type="evidence" value="ECO:0007669"/>
    <property type="project" value="UniProtKB-KW"/>
</dbReference>
<dbReference type="Gene3D" id="3.40.50.300">
    <property type="entry name" value="P-loop containing nucleotide triphosphate hydrolases"/>
    <property type="match status" value="2"/>
</dbReference>
<accession>A0AAD2Q2P5</accession>
<proteinExistence type="predicted"/>
<dbReference type="InterPro" id="IPR027417">
    <property type="entry name" value="P-loop_NTPase"/>
</dbReference>
<keyword evidence="4" id="KW-0067">ATP-binding</keyword>
<evidence type="ECO:0000313" key="7">
    <source>
        <dbReference type="Proteomes" id="UP001295794"/>
    </source>
</evidence>
<dbReference type="InterPro" id="IPR041679">
    <property type="entry name" value="DNA2/NAM7-like_C"/>
</dbReference>
<evidence type="ECO:0000313" key="6">
    <source>
        <dbReference type="EMBL" id="CAK5269396.1"/>
    </source>
</evidence>
<dbReference type="CDD" id="cd18808">
    <property type="entry name" value="SF1_C_Upf1"/>
    <property type="match status" value="1"/>
</dbReference>
<dbReference type="GO" id="GO:0043139">
    <property type="term" value="F:5'-3' DNA helicase activity"/>
    <property type="evidence" value="ECO:0007669"/>
    <property type="project" value="TreeGrafter"/>
</dbReference>
<keyword evidence="7" id="KW-1185">Reference proteome</keyword>
<sequence length="770" mass="84758">MSDASSFTVAQDIFRPPFPSTNITVKVVHLAALTRNVITDCLGSITGMGGIGVAPVYGAKCVLTTLALASSDKVLVVKLGPQATGIKNSNGGGKAKRRRGRELLTEILLSLNLTKYAFQMDILVTSLYLDLGMRLCNGVDLLDVLSQGASRRSRAAIFNVLGGEAGLFKDDVAALFQGEEHVGGTTVKQNALQAWAAGCTHTIGGASLLSAPRIETSAMNEHRLDAFAKLVRDARLLEETKPNTVRNEIASDYSYDKGKLQVTSTRFKTRVRDSGPEQSIIITTEGQEAFLSGKVQRVDGRAVEISLNGPLLPGVITVNTVGKDALNSAETQRVNIIVKALQRQSSIADRPFFQAIWLPREAPDWPLGPVSSRLGTDVEYPRPLNLSQELAVMDILSDKPVSVIHGPPGTGKTTVIAAVVTSIRADPRAREERYVWLVAQSNVAVKNIAEKLAAVDFLKFKLIVSRDFHYDWHEHLYNKVAPNLIRSDELNDDIVAMERLILDSKVILCTLSMLSNFRIAPITRMVPLQTVIVDEASQVEVGAYLPMISTYSDSLRKLVFIGDNKQLAPYGQSEVTGLQSVFEREHLRENAVFLDTQWMPRQLGTFISKSVYGSKLKTIHSIDSPCCRFLDVSKGREEKQGSSWINAAETRRVIEEATTCYNQGKSYRLITPYDAQRGLLESELKAAKIPWEDKVFCVDSFQGNEDDYIILSVVRTERIGFLAEPRRVNVMLTRCKRGLVVCANRGFIEGVARNSLVGQLAITLGHQAWR</sequence>
<dbReference type="InterPro" id="IPR050534">
    <property type="entry name" value="Coronavir_polyprotein_1ab"/>
</dbReference>
<dbReference type="AlphaFoldDB" id="A0AAD2Q2P5"/>
<gene>
    <name evidence="6" type="ORF">MYCIT1_LOCUS13079</name>
</gene>
<keyword evidence="1" id="KW-0547">Nucleotide-binding</keyword>
<dbReference type="InterPro" id="IPR047187">
    <property type="entry name" value="SF1_C_Upf1"/>
</dbReference>
<keyword evidence="2" id="KW-0378">Hydrolase</keyword>
<comment type="caution">
    <text evidence="6">The sequence shown here is derived from an EMBL/GenBank/DDBJ whole genome shotgun (WGS) entry which is preliminary data.</text>
</comment>
<dbReference type="GO" id="GO:0005524">
    <property type="term" value="F:ATP binding"/>
    <property type="evidence" value="ECO:0007669"/>
    <property type="project" value="UniProtKB-KW"/>
</dbReference>
<evidence type="ECO:0000256" key="4">
    <source>
        <dbReference type="ARBA" id="ARBA00022840"/>
    </source>
</evidence>